<name>A0ACC2TD64_9FUNG</name>
<organism evidence="1 2">
    <name type="scientific">Entomophthora muscae</name>
    <dbReference type="NCBI Taxonomy" id="34485"/>
    <lineage>
        <taxon>Eukaryota</taxon>
        <taxon>Fungi</taxon>
        <taxon>Fungi incertae sedis</taxon>
        <taxon>Zoopagomycota</taxon>
        <taxon>Entomophthoromycotina</taxon>
        <taxon>Entomophthoromycetes</taxon>
        <taxon>Entomophthorales</taxon>
        <taxon>Entomophthoraceae</taxon>
        <taxon>Entomophthora</taxon>
    </lineage>
</organism>
<reference evidence="1" key="1">
    <citation type="submission" date="2022-04" db="EMBL/GenBank/DDBJ databases">
        <title>Genome of the entomopathogenic fungus Entomophthora muscae.</title>
        <authorList>
            <person name="Elya C."/>
            <person name="Lovett B.R."/>
            <person name="Lee E."/>
            <person name="Macias A.M."/>
            <person name="Hajek A.E."/>
            <person name="De Bivort B.L."/>
            <person name="Kasson M.T."/>
            <person name="De Fine Licht H.H."/>
            <person name="Stajich J.E."/>
        </authorList>
    </citation>
    <scope>NUCLEOTIDE SEQUENCE</scope>
    <source>
        <strain evidence="1">Berkeley</strain>
    </source>
</reference>
<sequence length="188" mass="20878">MFDPENLLGFNTSHIEDWVKHKLPCILKFKQPCAIQSTVGINDTNYFEVKLKVLPKESSVIVGLSPACRSTDPYQVFGPGSISLEANLGEVRLGNDPYVHTVNSPYSEGDVIGCRFVNFPDQTVTFFKNGVPGTPVRFTCIRRDLRVSIYATPGTTITYNLGETPFQYNPTQFPSPEVQPLDVALPAY</sequence>
<gene>
    <name evidence="1" type="primary">ssh4_9</name>
    <name evidence="1" type="ORF">DSO57_1026562</name>
</gene>
<evidence type="ECO:0000313" key="2">
    <source>
        <dbReference type="Proteomes" id="UP001165960"/>
    </source>
</evidence>
<comment type="caution">
    <text evidence="1">The sequence shown here is derived from an EMBL/GenBank/DDBJ whole genome shotgun (WGS) entry which is preliminary data.</text>
</comment>
<dbReference type="EMBL" id="QTSX02002996">
    <property type="protein sequence ID" value="KAJ9072530.1"/>
    <property type="molecule type" value="Genomic_DNA"/>
</dbReference>
<evidence type="ECO:0000313" key="1">
    <source>
        <dbReference type="EMBL" id="KAJ9072530.1"/>
    </source>
</evidence>
<keyword evidence="2" id="KW-1185">Reference proteome</keyword>
<protein>
    <submittedName>
        <fullName evidence="1">Protein ssh4</fullName>
    </submittedName>
</protein>
<proteinExistence type="predicted"/>
<dbReference type="Proteomes" id="UP001165960">
    <property type="component" value="Unassembled WGS sequence"/>
</dbReference>
<accession>A0ACC2TD64</accession>